<name>A0ABT5C7H5_9BACT</name>
<evidence type="ECO:0000313" key="4">
    <source>
        <dbReference type="Proteomes" id="UP001217485"/>
    </source>
</evidence>
<dbReference type="Gene3D" id="3.40.50.1820">
    <property type="entry name" value="alpha/beta hydrolase"/>
    <property type="match status" value="1"/>
</dbReference>
<feature type="compositionally biased region" description="Low complexity" evidence="1">
    <location>
        <begin position="468"/>
        <end position="497"/>
    </location>
</feature>
<reference evidence="3 4" key="1">
    <citation type="submission" date="2023-01" db="EMBL/GenBank/DDBJ databases">
        <title>Minimal conservation of predation-associated metabolite biosynthetic gene clusters underscores biosynthetic potential of Myxococcota including descriptions for ten novel species: Archangium lansinium sp. nov., Myxococcus landrumus sp. nov., Nannocystis bai.</title>
        <authorList>
            <person name="Ahearne A."/>
            <person name="Stevens C."/>
            <person name="Dowd S."/>
        </authorList>
    </citation>
    <scope>NUCLEOTIDE SEQUENCE [LARGE SCALE GENOMIC DNA]</scope>
    <source>
        <strain evidence="3 4">WIWO2</strain>
    </source>
</reference>
<sequence>MSQSRSHLVLVPGFAGFDILGSVSYYYGVTEVLRKAAAGAYRAPLSVHCFANLPTASVDTRAHGLLHWLADRFRKGVFYGGVGTDQRDCLHLVGHSTGGRDIKTLMLLLLAATEQGRSVYGVPAQTLLESICSIQFLSTPHRGTNLAHVFRRWRPGVMSTAGVAHGLLSMTGQKYASVTARLARSALRTLGQSDGIARAALDTIDRFHAAKRDGLSMAEARSEYFNVLCWLLNVAEDTDAFDDLDPLSSSGTPRRAGGHSRRRLAVSSVAAWRRELAVCAESAKKTGKAGLLGAEVEEDLSDYYRQKGIALRSIVTRAKRDPGGSFLGIFSLLYGITADVMGRPKVVEALGPSCAVPWLDDPSRSERLTPEMNDGIVNSVSMVYPDAAHSILVDADHADVMGHYRFIDPEDGDGADPTYGGYDLLQSRSGFDQSQFEKLWNSIGEFAMASDRCTTASRRRPAVVPAEAPAVSPASASAASPASAAAAAPASAAAASPPSAPAVTHFRAEPSDPEGGA</sequence>
<keyword evidence="2" id="KW-0812">Transmembrane</keyword>
<organism evidence="3 4">
    <name type="scientific">Sorangium atrum</name>
    <dbReference type="NCBI Taxonomy" id="2995308"/>
    <lineage>
        <taxon>Bacteria</taxon>
        <taxon>Pseudomonadati</taxon>
        <taxon>Myxococcota</taxon>
        <taxon>Polyangia</taxon>
        <taxon>Polyangiales</taxon>
        <taxon>Polyangiaceae</taxon>
        <taxon>Sorangium</taxon>
    </lineage>
</organism>
<feature type="transmembrane region" description="Helical" evidence="2">
    <location>
        <begin position="7"/>
        <end position="27"/>
    </location>
</feature>
<keyword evidence="4" id="KW-1185">Reference proteome</keyword>
<dbReference type="InterPro" id="IPR029058">
    <property type="entry name" value="AB_hydrolase_fold"/>
</dbReference>
<evidence type="ECO:0000256" key="1">
    <source>
        <dbReference type="SAM" id="MobiDB-lite"/>
    </source>
</evidence>
<dbReference type="Proteomes" id="UP001217485">
    <property type="component" value="Unassembled WGS sequence"/>
</dbReference>
<evidence type="ECO:0000256" key="2">
    <source>
        <dbReference type="SAM" id="Phobius"/>
    </source>
</evidence>
<feature type="region of interest" description="Disordered" evidence="1">
    <location>
        <begin position="468"/>
        <end position="517"/>
    </location>
</feature>
<evidence type="ECO:0000313" key="3">
    <source>
        <dbReference type="EMBL" id="MDC0682366.1"/>
    </source>
</evidence>
<protein>
    <submittedName>
        <fullName evidence="3">Uncharacterized protein</fullName>
    </submittedName>
</protein>
<keyword evidence="2" id="KW-1133">Transmembrane helix</keyword>
<dbReference type="SUPFAM" id="SSF53474">
    <property type="entry name" value="alpha/beta-Hydrolases"/>
    <property type="match status" value="1"/>
</dbReference>
<dbReference type="RefSeq" id="WP_272100225.1">
    <property type="nucleotide sequence ID" value="NZ_JAQNDK010000004.1"/>
</dbReference>
<proteinExistence type="predicted"/>
<dbReference type="EMBL" id="JAQNDK010000004">
    <property type="protein sequence ID" value="MDC0682366.1"/>
    <property type="molecule type" value="Genomic_DNA"/>
</dbReference>
<gene>
    <name evidence="3" type="ORF">POL72_31850</name>
</gene>
<accession>A0ABT5C7H5</accession>
<comment type="caution">
    <text evidence="3">The sequence shown here is derived from an EMBL/GenBank/DDBJ whole genome shotgun (WGS) entry which is preliminary data.</text>
</comment>
<keyword evidence="2" id="KW-0472">Membrane</keyword>